<gene>
    <name evidence="1" type="ORF">K4L44_10720</name>
</gene>
<dbReference type="Proteomes" id="UP000826212">
    <property type="component" value="Chromosome"/>
</dbReference>
<evidence type="ECO:0000313" key="1">
    <source>
        <dbReference type="EMBL" id="QZE13062.1"/>
    </source>
</evidence>
<proteinExistence type="predicted"/>
<evidence type="ECO:0000313" key="2">
    <source>
        <dbReference type="Proteomes" id="UP000826212"/>
    </source>
</evidence>
<sequence>MANILITGATGFIGSFLVEKCLAQGHHVIAGVRSSSKLNLLPVDKIQLLTLNLADPNHLVKVWNELNESGVDIDYVIHNAGVTIATTQNQYDKVNFRCTQNLYDSLSHLSTSPKKFVFISSLAAMGPGNPISGKPVGIEDIPNPVTAYGRSKRKAEIFLQDQSTIPYIIIRPTAVYGPRDKDFLEIFSVIRWRLEPYLANPKQQLSFIHVEDLVTVIENVTTSNIINRIFQVSDGNTYSVEYFMLQAKAVLNVKTLRIKIPKFILKFIVEIMELKIKIFKVPSNLNRDKYKELTAMNWACDNNHLYQELGIKPKYNIKSGLKNVLSWYQKEGLL</sequence>
<reference evidence="1" key="1">
    <citation type="submission" date="2021-08" db="EMBL/GenBank/DDBJ databases">
        <title>Novel anaerobic bacterium isolated from sea squirt in East Sea, Republic of Korea.</title>
        <authorList>
            <person name="Nguyen T.H."/>
            <person name="Li Z."/>
            <person name="Lee Y.-J."/>
            <person name="Ko J."/>
            <person name="Kim S.-G."/>
        </authorList>
    </citation>
    <scope>NUCLEOTIDE SEQUENCE</scope>
    <source>
        <strain evidence="1">KCTC 25031</strain>
    </source>
</reference>
<name>A0AC61NND6_9BACT</name>
<dbReference type="EMBL" id="CP081303">
    <property type="protein sequence ID" value="QZE13062.1"/>
    <property type="molecule type" value="Genomic_DNA"/>
</dbReference>
<organism evidence="1 2">
    <name type="scientific">Halosquirtibacter laminarini</name>
    <dbReference type="NCBI Taxonomy" id="3374600"/>
    <lineage>
        <taxon>Bacteria</taxon>
        <taxon>Pseudomonadati</taxon>
        <taxon>Bacteroidota</taxon>
        <taxon>Bacteroidia</taxon>
        <taxon>Marinilabiliales</taxon>
        <taxon>Prolixibacteraceae</taxon>
        <taxon>Halosquirtibacter</taxon>
    </lineage>
</organism>
<accession>A0AC61NND6</accession>
<keyword evidence="2" id="KW-1185">Reference proteome</keyword>
<protein>
    <submittedName>
        <fullName evidence="1">SDR family NAD(P)-dependent oxidoreductase</fullName>
    </submittedName>
</protein>